<dbReference type="AlphaFoldDB" id="A0A3N4LTV1"/>
<evidence type="ECO:0000313" key="3">
    <source>
        <dbReference type="EMBL" id="RPB26344.1"/>
    </source>
</evidence>
<evidence type="ECO:0000313" key="4">
    <source>
        <dbReference type="Proteomes" id="UP000267821"/>
    </source>
</evidence>
<dbReference type="Gene3D" id="1.10.340.70">
    <property type="match status" value="1"/>
</dbReference>
<dbReference type="Proteomes" id="UP000267821">
    <property type="component" value="Unassembled WGS sequence"/>
</dbReference>
<gene>
    <name evidence="3" type="ORF">L211DRAFT_781940</name>
</gene>
<reference evidence="3 4" key="1">
    <citation type="journal article" date="2018" name="Nat. Ecol. Evol.">
        <title>Pezizomycetes genomes reveal the molecular basis of ectomycorrhizal truffle lifestyle.</title>
        <authorList>
            <person name="Murat C."/>
            <person name="Payen T."/>
            <person name="Noel B."/>
            <person name="Kuo A."/>
            <person name="Morin E."/>
            <person name="Chen J."/>
            <person name="Kohler A."/>
            <person name="Krizsan K."/>
            <person name="Balestrini R."/>
            <person name="Da Silva C."/>
            <person name="Montanini B."/>
            <person name="Hainaut M."/>
            <person name="Levati E."/>
            <person name="Barry K.W."/>
            <person name="Belfiori B."/>
            <person name="Cichocki N."/>
            <person name="Clum A."/>
            <person name="Dockter R.B."/>
            <person name="Fauchery L."/>
            <person name="Guy J."/>
            <person name="Iotti M."/>
            <person name="Le Tacon F."/>
            <person name="Lindquist E.A."/>
            <person name="Lipzen A."/>
            <person name="Malagnac F."/>
            <person name="Mello A."/>
            <person name="Molinier V."/>
            <person name="Miyauchi S."/>
            <person name="Poulain J."/>
            <person name="Riccioni C."/>
            <person name="Rubini A."/>
            <person name="Sitrit Y."/>
            <person name="Splivallo R."/>
            <person name="Traeger S."/>
            <person name="Wang M."/>
            <person name="Zifcakova L."/>
            <person name="Wipf D."/>
            <person name="Zambonelli A."/>
            <person name="Paolocci F."/>
            <person name="Nowrousian M."/>
            <person name="Ottonello S."/>
            <person name="Baldrian P."/>
            <person name="Spatafora J.W."/>
            <person name="Henrissat B."/>
            <person name="Nagy L.G."/>
            <person name="Aury J.M."/>
            <person name="Wincker P."/>
            <person name="Grigoriev I.V."/>
            <person name="Bonfante P."/>
            <person name="Martin F.M."/>
        </authorList>
    </citation>
    <scope>NUCLEOTIDE SEQUENCE [LARGE SCALE GENOMIC DNA]</scope>
    <source>
        <strain evidence="3 4">ATCC MYA-4762</strain>
    </source>
</reference>
<feature type="compositionally biased region" description="Low complexity" evidence="1">
    <location>
        <begin position="183"/>
        <end position="195"/>
    </location>
</feature>
<dbReference type="InterPro" id="IPR041588">
    <property type="entry name" value="Integrase_H2C2"/>
</dbReference>
<dbReference type="Pfam" id="PF17921">
    <property type="entry name" value="Integrase_H2C2"/>
    <property type="match status" value="1"/>
</dbReference>
<feature type="domain" description="Integrase zinc-binding" evidence="2">
    <location>
        <begin position="93"/>
        <end position="142"/>
    </location>
</feature>
<evidence type="ECO:0000256" key="1">
    <source>
        <dbReference type="SAM" id="MobiDB-lite"/>
    </source>
</evidence>
<feature type="compositionally biased region" description="Polar residues" evidence="1">
    <location>
        <begin position="149"/>
        <end position="158"/>
    </location>
</feature>
<dbReference type="EMBL" id="ML121535">
    <property type="protein sequence ID" value="RPB26344.1"/>
    <property type="molecule type" value="Genomic_DNA"/>
</dbReference>
<accession>A0A3N4LTV1</accession>
<proteinExistence type="predicted"/>
<evidence type="ECO:0000259" key="2">
    <source>
        <dbReference type="Pfam" id="PF17921"/>
    </source>
</evidence>
<organism evidence="3 4">
    <name type="scientific">Terfezia boudieri ATCC MYA-4762</name>
    <dbReference type="NCBI Taxonomy" id="1051890"/>
    <lineage>
        <taxon>Eukaryota</taxon>
        <taxon>Fungi</taxon>
        <taxon>Dikarya</taxon>
        <taxon>Ascomycota</taxon>
        <taxon>Pezizomycotina</taxon>
        <taxon>Pezizomycetes</taxon>
        <taxon>Pezizales</taxon>
        <taxon>Pezizaceae</taxon>
        <taxon>Terfezia</taxon>
    </lineage>
</organism>
<keyword evidence="4" id="KW-1185">Reference proteome</keyword>
<sequence length="274" mass="30057">MQSQALDGFPTRGQFEDLLNEYILSLSPKKRDKALIPQKRYDNIAAVLKDPKCTTIESAQFRFWAKKMFRLSTEDGSIVCHEGKPVAVREQLYQVLTESHNRAQHGGRDKTSAEVRKHYSWVPKELIARFVRHCPSCTLRRSSPLDYPSLSSRSQDTYSKLDMSPSPQYSKNMDTMGAPSPPYSNASSPSSGMSPLHRHPSNDSLGSPLHTGVPVTSQSMPQLQAMATGSVMMSTGNGSSDVAYQYVNGYSSGLGETTGSGMGLEHGIYGRGAN</sequence>
<dbReference type="STRING" id="1051890.A0A3N4LTV1"/>
<feature type="region of interest" description="Disordered" evidence="1">
    <location>
        <begin position="145"/>
        <end position="215"/>
    </location>
</feature>
<dbReference type="InParanoid" id="A0A3N4LTV1"/>
<name>A0A3N4LTV1_9PEZI</name>
<dbReference type="OrthoDB" id="2499658at2759"/>
<protein>
    <recommendedName>
        <fullName evidence="2">Integrase zinc-binding domain-containing protein</fullName>
    </recommendedName>
</protein>